<evidence type="ECO:0000259" key="10">
    <source>
        <dbReference type="PROSITE" id="PS51779"/>
    </source>
</evidence>
<keyword evidence="2 8" id="KW-1003">Cell membrane</keyword>
<dbReference type="EMBL" id="ACKZ01000014">
    <property type="protein sequence ID" value="EEW37586.1"/>
    <property type="molecule type" value="Genomic_DNA"/>
</dbReference>
<dbReference type="InterPro" id="IPR050487">
    <property type="entry name" value="FtsQ_DivIB"/>
</dbReference>
<feature type="compositionally biased region" description="Basic and acidic residues" evidence="9">
    <location>
        <begin position="29"/>
        <end position="45"/>
    </location>
</feature>
<evidence type="ECO:0000256" key="6">
    <source>
        <dbReference type="ARBA" id="ARBA00023136"/>
    </source>
</evidence>
<evidence type="ECO:0000256" key="5">
    <source>
        <dbReference type="ARBA" id="ARBA00022989"/>
    </source>
</evidence>
<dbReference type="AlphaFoldDB" id="C8NFI1"/>
<keyword evidence="5 8" id="KW-1133">Transmembrane helix</keyword>
<dbReference type="eggNOG" id="COG1589">
    <property type="taxonomic scope" value="Bacteria"/>
</dbReference>
<comment type="caution">
    <text evidence="11">The sequence shown here is derived from an EMBL/GenBank/DDBJ whole genome shotgun (WGS) entry which is preliminary data.</text>
</comment>
<dbReference type="HAMAP" id="MF_00912">
    <property type="entry name" value="DivIB"/>
    <property type="match status" value="1"/>
</dbReference>
<dbReference type="InterPro" id="IPR034746">
    <property type="entry name" value="POTRA"/>
</dbReference>
<evidence type="ECO:0000256" key="2">
    <source>
        <dbReference type="ARBA" id="ARBA00022475"/>
    </source>
</evidence>
<evidence type="ECO:0000256" key="3">
    <source>
        <dbReference type="ARBA" id="ARBA00022618"/>
    </source>
</evidence>
<reference evidence="11 12" key="1">
    <citation type="submission" date="2009-08" db="EMBL/GenBank/DDBJ databases">
        <authorList>
            <person name="Muzny D."/>
            <person name="Qin X."/>
            <person name="Deng J."/>
            <person name="Jiang H."/>
            <person name="Liu Y."/>
            <person name="Qu J."/>
            <person name="Song X.-Z."/>
            <person name="Zhang L."/>
            <person name="Thornton R."/>
            <person name="Coyle M."/>
            <person name="Francisco L."/>
            <person name="Jackson L."/>
            <person name="Javaid M."/>
            <person name="Korchina V."/>
            <person name="Kovar C."/>
            <person name="Mata R."/>
            <person name="Mathew T."/>
            <person name="Ngo R."/>
            <person name="Nguyen L."/>
            <person name="Nguyen N."/>
            <person name="Okwuonu G."/>
            <person name="Ongeri F."/>
            <person name="Pham C."/>
            <person name="Simmons D."/>
            <person name="Wilczek-Boney K."/>
            <person name="Hale W."/>
            <person name="Jakkamsetti A."/>
            <person name="Pham P."/>
            <person name="Ruth R."/>
            <person name="San Lucas F."/>
            <person name="Warren J."/>
            <person name="Zhang J."/>
            <person name="Zhao Z."/>
            <person name="Zhou C."/>
            <person name="Zhu D."/>
            <person name="Lee S."/>
            <person name="Bess C."/>
            <person name="Blankenburg K."/>
            <person name="Forbes L."/>
            <person name="Fu Q."/>
            <person name="Gubbala S."/>
            <person name="Hirani K."/>
            <person name="Jayaseelan J.C."/>
            <person name="Lara F."/>
            <person name="Munidasa M."/>
            <person name="Palculict T."/>
            <person name="Patil S."/>
            <person name="Pu L.-L."/>
            <person name="Saada N."/>
            <person name="Tang L."/>
            <person name="Weissenberger G."/>
            <person name="Zhu Y."/>
            <person name="Hemphill L."/>
            <person name="Shang Y."/>
            <person name="Youmans B."/>
            <person name="Ayvaz T."/>
            <person name="Ross M."/>
            <person name="Santibanez J."/>
            <person name="Aqrawi P."/>
            <person name="Gross S."/>
            <person name="Joshi V."/>
            <person name="Fowler G."/>
            <person name="Nazareth L."/>
            <person name="Reid J."/>
            <person name="Worley K."/>
            <person name="Petrosino J."/>
            <person name="Highlander S."/>
            <person name="Gibbs R."/>
        </authorList>
    </citation>
    <scope>NUCLEOTIDE SEQUENCE [LARGE SCALE GENOMIC DNA]</scope>
    <source>
        <strain evidence="11 12">ATCC 49175</strain>
    </source>
</reference>
<dbReference type="PANTHER" id="PTHR37820">
    <property type="entry name" value="CELL DIVISION PROTEIN DIVIB"/>
    <property type="match status" value="1"/>
</dbReference>
<keyword evidence="3 8" id="KW-0132">Cell division</keyword>
<dbReference type="Proteomes" id="UP000005926">
    <property type="component" value="Unassembled WGS sequence"/>
</dbReference>
<keyword evidence="12" id="KW-1185">Reference proteome</keyword>
<dbReference type="InterPro" id="IPR005548">
    <property type="entry name" value="Cell_div_FtsQ/DivIB_C"/>
</dbReference>
<dbReference type="Pfam" id="PF03799">
    <property type="entry name" value="FtsQ_DivIB_C"/>
    <property type="match status" value="1"/>
</dbReference>
<dbReference type="Pfam" id="PF08478">
    <property type="entry name" value="POTRA_1"/>
    <property type="match status" value="1"/>
</dbReference>
<feature type="compositionally biased region" description="Basic residues" evidence="9">
    <location>
        <begin position="1"/>
        <end position="10"/>
    </location>
</feature>
<organism evidence="11 12">
    <name type="scientific">Granulicatella adiacens ATCC 49175</name>
    <dbReference type="NCBI Taxonomy" id="638301"/>
    <lineage>
        <taxon>Bacteria</taxon>
        <taxon>Bacillati</taxon>
        <taxon>Bacillota</taxon>
        <taxon>Bacilli</taxon>
        <taxon>Lactobacillales</taxon>
        <taxon>Carnobacteriaceae</taxon>
        <taxon>Granulicatella</taxon>
    </lineage>
</organism>
<name>C8NFI1_9LACT</name>
<evidence type="ECO:0000256" key="4">
    <source>
        <dbReference type="ARBA" id="ARBA00022692"/>
    </source>
</evidence>
<feature type="domain" description="POTRA" evidence="10">
    <location>
        <begin position="83"/>
        <end position="154"/>
    </location>
</feature>
<feature type="region of interest" description="Disordered" evidence="9">
    <location>
        <begin position="1"/>
        <end position="55"/>
    </location>
</feature>
<keyword evidence="6 8" id="KW-0472">Membrane</keyword>
<comment type="subcellular location">
    <subcellularLocation>
        <location evidence="8">Cell membrane</location>
        <topology evidence="8">Single-pass type II membrane protein</topology>
    </subcellularLocation>
    <subcellularLocation>
        <location evidence="1">Membrane</location>
    </subcellularLocation>
    <text evidence="8">Localizes to the division septum.</text>
</comment>
<evidence type="ECO:0000256" key="9">
    <source>
        <dbReference type="SAM" id="MobiDB-lite"/>
    </source>
</evidence>
<keyword evidence="4 8" id="KW-0812">Transmembrane</keyword>
<feature type="transmembrane region" description="Helical" evidence="8">
    <location>
        <begin position="57"/>
        <end position="79"/>
    </location>
</feature>
<keyword evidence="7 8" id="KW-0131">Cell cycle</keyword>
<dbReference type="Gene3D" id="3.40.50.10960">
    <property type="match status" value="1"/>
</dbReference>
<proteinExistence type="inferred from homology"/>
<dbReference type="PANTHER" id="PTHR37820:SF1">
    <property type="entry name" value="CELL DIVISION PROTEIN FTSQ"/>
    <property type="match status" value="1"/>
</dbReference>
<evidence type="ECO:0000313" key="12">
    <source>
        <dbReference type="Proteomes" id="UP000005926"/>
    </source>
</evidence>
<accession>C8NFI1</accession>
<dbReference type="InterPro" id="IPR013685">
    <property type="entry name" value="POTRA_FtsQ_type"/>
</dbReference>
<comment type="function">
    <text evidence="8">Cell division protein that may be involved in stabilizing or promoting the assembly of the division complex.</text>
</comment>
<dbReference type="GO" id="GO:0043093">
    <property type="term" value="P:FtsZ-dependent cytokinesis"/>
    <property type="evidence" value="ECO:0007669"/>
    <property type="project" value="UniProtKB-UniRule"/>
</dbReference>
<dbReference type="RefSeq" id="WP_005605974.1">
    <property type="nucleotide sequence ID" value="NZ_CP102283.1"/>
</dbReference>
<protein>
    <recommendedName>
        <fullName evidence="8">Cell division protein DivIB</fullName>
    </recommendedName>
</protein>
<dbReference type="HOGENOM" id="CLU_046278_0_1_9"/>
<sequence>MFNRKTPKKAPPRELTPWELAQQNSPTSRVEETVPKEDVRPPKREPKPKKKKPESKGITNATLLKGIFIVCLAWSIYFISPLSKVSEIEVVGLSQVPAELVQEKDGIVKGQSIWTILANRTRTATLLKAASPKIKDASIELVAWNKIRLNIEENPAIGYFKTEEKTFELLADGQTIEVEATLSTEEYPELVDFTEETQYKTLAKQLEKVSSSIIREIKEIQYPNDIKNHQKIYLKMKDGNRVIGNLKDIGDKLVYYPSIAKQLNGKKGTVDMEVGIYFTPDTTIR</sequence>
<evidence type="ECO:0000256" key="8">
    <source>
        <dbReference type="HAMAP-Rule" id="MF_00912"/>
    </source>
</evidence>
<evidence type="ECO:0000256" key="7">
    <source>
        <dbReference type="ARBA" id="ARBA00023306"/>
    </source>
</evidence>
<evidence type="ECO:0000256" key="1">
    <source>
        <dbReference type="ARBA" id="ARBA00004370"/>
    </source>
</evidence>
<dbReference type="GeneID" id="78412997"/>
<dbReference type="GO" id="GO:0032153">
    <property type="term" value="C:cell division site"/>
    <property type="evidence" value="ECO:0007669"/>
    <property type="project" value="UniProtKB-UniRule"/>
</dbReference>
<gene>
    <name evidence="11" type="primary">fstQ</name>
    <name evidence="8" type="synonym">divIB</name>
    <name evidence="11" type="ORF">HMPREF0444_0676</name>
</gene>
<comment type="similarity">
    <text evidence="8">Belongs to the FtsQ/DivIB family. DivIB subfamily.</text>
</comment>
<dbReference type="PROSITE" id="PS51779">
    <property type="entry name" value="POTRA"/>
    <property type="match status" value="1"/>
</dbReference>
<dbReference type="STRING" id="638301.HMPREF0444_0676"/>
<dbReference type="GO" id="GO:0005886">
    <property type="term" value="C:plasma membrane"/>
    <property type="evidence" value="ECO:0007669"/>
    <property type="project" value="UniProtKB-SubCell"/>
</dbReference>
<dbReference type="InterPro" id="IPR026580">
    <property type="entry name" value="DivIB"/>
</dbReference>
<evidence type="ECO:0000313" key="11">
    <source>
        <dbReference type="EMBL" id="EEW37586.1"/>
    </source>
</evidence>